<evidence type="ECO:0000256" key="4">
    <source>
        <dbReference type="ARBA" id="ARBA00022989"/>
    </source>
</evidence>
<name>A0A255GJD4_9ACTN</name>
<proteinExistence type="inferred from homology"/>
<feature type="transmembrane region" description="Helical" evidence="7">
    <location>
        <begin position="134"/>
        <end position="153"/>
    </location>
</feature>
<dbReference type="AlphaFoldDB" id="A0A255GJD4"/>
<dbReference type="PANTHER" id="PTHR43507:SF1">
    <property type="entry name" value="NADH-UBIQUINONE OXIDOREDUCTASE CHAIN 4"/>
    <property type="match status" value="1"/>
</dbReference>
<evidence type="ECO:0000256" key="3">
    <source>
        <dbReference type="ARBA" id="ARBA00022692"/>
    </source>
</evidence>
<evidence type="ECO:0000256" key="6">
    <source>
        <dbReference type="RuleBase" id="RU000320"/>
    </source>
</evidence>
<feature type="transmembrane region" description="Helical" evidence="7">
    <location>
        <begin position="213"/>
        <end position="235"/>
    </location>
</feature>
<dbReference type="GO" id="GO:0015990">
    <property type="term" value="P:electron transport coupled proton transport"/>
    <property type="evidence" value="ECO:0007669"/>
    <property type="project" value="TreeGrafter"/>
</dbReference>
<evidence type="ECO:0000259" key="8">
    <source>
        <dbReference type="Pfam" id="PF00361"/>
    </source>
</evidence>
<keyword evidence="10" id="KW-1185">Reference proteome</keyword>
<dbReference type="InterPro" id="IPR003918">
    <property type="entry name" value="NADH_UbQ_OxRdtase"/>
</dbReference>
<feature type="domain" description="NADH:quinone oxidoreductase/Mrp antiporter transmembrane" evidence="8">
    <location>
        <begin position="129"/>
        <end position="422"/>
    </location>
</feature>
<dbReference type="PRINTS" id="PR01437">
    <property type="entry name" value="NUOXDRDTASE4"/>
</dbReference>
<sequence>MSFPWLTLLGLLPMLGAAVLMMIKGAHAKAVGMVFSIATLVLGVAIAVLSGTGMRFAEQLPWIKAFGAYWSLGPVDGISLTMVLLTVILTPIVLLASWDTVDADDRWNSHVFFALVLSLESLSLFVFLATDVLLFYLFFEATLIPMYFLLGGFGQARRGYAAIKFLLFGLAGGLVMLASVIGLSAISSEQRGAPTYLLSELTQLDLGGNVGRWLFLGFFIAFALKAPMVPFHTWLPDAAEQGTPGGSTLMVGILDKIGTFGMIRFCLELFPEASRWASPVIIALALISIIYGALAAVGQKDLYRLIAFTSISHFGFIVLGIFSFTTVSMSGATFYMFNHAFSTAVLFLVAGYLVRRRGSQQIAAFGGVQKVAPVLAGLFLMGGLSSAALPGMSSFVSEFMVIAGSFARHPIVAGISTVAMVLSALYILLTYQRMMTGPVTDQVARSFDADGRSDLDGREKLAIAPLLLIILAFGLFPKPMLDTIQPAVQNTMQIVGEADPAAPLAKGQN</sequence>
<evidence type="ECO:0000256" key="1">
    <source>
        <dbReference type="ARBA" id="ARBA00004127"/>
    </source>
</evidence>
<keyword evidence="5 7" id="KW-0472">Membrane</keyword>
<evidence type="ECO:0000313" key="10">
    <source>
        <dbReference type="Proteomes" id="UP000215896"/>
    </source>
</evidence>
<feature type="transmembrane region" description="Helical" evidence="7">
    <location>
        <begin position="77"/>
        <end position="98"/>
    </location>
</feature>
<dbReference type="EMBL" id="NMVO01000007">
    <property type="protein sequence ID" value="OYO15968.1"/>
    <property type="molecule type" value="Genomic_DNA"/>
</dbReference>
<dbReference type="InterPro" id="IPR001750">
    <property type="entry name" value="ND/Mrp_TM"/>
</dbReference>
<dbReference type="GO" id="GO:0048039">
    <property type="term" value="F:ubiquinone binding"/>
    <property type="evidence" value="ECO:0007669"/>
    <property type="project" value="TreeGrafter"/>
</dbReference>
<comment type="similarity">
    <text evidence="2">Belongs to the complex I subunit 4 family.</text>
</comment>
<dbReference type="NCBIfam" id="NF004500">
    <property type="entry name" value="PRK05846.1-4"/>
    <property type="match status" value="1"/>
</dbReference>
<feature type="transmembrane region" description="Helical" evidence="7">
    <location>
        <begin position="305"/>
        <end position="324"/>
    </location>
</feature>
<evidence type="ECO:0000256" key="5">
    <source>
        <dbReference type="ARBA" id="ARBA00023136"/>
    </source>
</evidence>
<dbReference type="InterPro" id="IPR010227">
    <property type="entry name" value="NADH_Q_OxRdtase_chainM/4"/>
</dbReference>
<dbReference type="RefSeq" id="WP_094359508.1">
    <property type="nucleotide sequence ID" value="NZ_NMVK01000026.1"/>
</dbReference>
<dbReference type="GO" id="GO:0012505">
    <property type="term" value="C:endomembrane system"/>
    <property type="evidence" value="ECO:0007669"/>
    <property type="project" value="UniProtKB-SubCell"/>
</dbReference>
<dbReference type="GO" id="GO:0016020">
    <property type="term" value="C:membrane"/>
    <property type="evidence" value="ECO:0007669"/>
    <property type="project" value="UniProtKB-SubCell"/>
</dbReference>
<keyword evidence="4 7" id="KW-1133">Transmembrane helix</keyword>
<dbReference type="Proteomes" id="UP000215896">
    <property type="component" value="Unassembled WGS sequence"/>
</dbReference>
<dbReference type="PANTHER" id="PTHR43507">
    <property type="entry name" value="NADH-UBIQUINONE OXIDOREDUCTASE CHAIN 4"/>
    <property type="match status" value="1"/>
</dbReference>
<comment type="caution">
    <text evidence="9">The sequence shown here is derived from an EMBL/GenBank/DDBJ whole genome shotgun (WGS) entry which is preliminary data.</text>
</comment>
<feature type="transmembrane region" description="Helical" evidence="7">
    <location>
        <begin position="30"/>
        <end position="57"/>
    </location>
</feature>
<dbReference type="Pfam" id="PF00361">
    <property type="entry name" value="Proton_antipo_M"/>
    <property type="match status" value="1"/>
</dbReference>
<comment type="subcellular location">
    <subcellularLocation>
        <location evidence="1">Endomembrane system</location>
        <topology evidence="1">Multi-pass membrane protein</topology>
    </subcellularLocation>
    <subcellularLocation>
        <location evidence="6">Membrane</location>
        <topology evidence="6">Multi-pass membrane protein</topology>
    </subcellularLocation>
</comment>
<dbReference type="GO" id="GO:0008137">
    <property type="term" value="F:NADH dehydrogenase (ubiquinone) activity"/>
    <property type="evidence" value="ECO:0007669"/>
    <property type="project" value="InterPro"/>
</dbReference>
<evidence type="ECO:0000256" key="2">
    <source>
        <dbReference type="ARBA" id="ARBA00009025"/>
    </source>
</evidence>
<accession>A0A4R6LRA0</accession>
<gene>
    <name evidence="9" type="ORF">CGZ94_06050</name>
</gene>
<accession>A0A255GJD4</accession>
<dbReference type="OrthoDB" id="9768329at2"/>
<feature type="transmembrane region" description="Helical" evidence="7">
    <location>
        <begin position="411"/>
        <end position="429"/>
    </location>
</feature>
<dbReference type="NCBIfam" id="TIGR01972">
    <property type="entry name" value="NDH_I_M"/>
    <property type="match status" value="1"/>
</dbReference>
<feature type="transmembrane region" description="Helical" evidence="7">
    <location>
        <begin position="276"/>
        <end position="298"/>
    </location>
</feature>
<feature type="transmembrane region" description="Helical" evidence="7">
    <location>
        <begin position="110"/>
        <end position="128"/>
    </location>
</feature>
<dbReference type="GO" id="GO:0003954">
    <property type="term" value="F:NADH dehydrogenase activity"/>
    <property type="evidence" value="ECO:0007669"/>
    <property type="project" value="TreeGrafter"/>
</dbReference>
<feature type="transmembrane region" description="Helical" evidence="7">
    <location>
        <begin position="374"/>
        <end position="391"/>
    </location>
</feature>
<evidence type="ECO:0000256" key="7">
    <source>
        <dbReference type="SAM" id="Phobius"/>
    </source>
</evidence>
<feature type="transmembrane region" description="Helical" evidence="7">
    <location>
        <begin position="165"/>
        <end position="186"/>
    </location>
</feature>
<feature type="transmembrane region" description="Helical" evidence="7">
    <location>
        <begin position="6"/>
        <end position="23"/>
    </location>
</feature>
<feature type="transmembrane region" description="Helical" evidence="7">
    <location>
        <begin position="336"/>
        <end position="354"/>
    </location>
</feature>
<feature type="transmembrane region" description="Helical" evidence="7">
    <location>
        <begin position="247"/>
        <end position="270"/>
    </location>
</feature>
<evidence type="ECO:0000313" key="9">
    <source>
        <dbReference type="EMBL" id="OYO15968.1"/>
    </source>
</evidence>
<keyword evidence="3 6" id="KW-0812">Transmembrane</keyword>
<organism evidence="9 10">
    <name type="scientific">Enemella evansiae</name>
    <dbReference type="NCBI Taxonomy" id="2016499"/>
    <lineage>
        <taxon>Bacteria</taxon>
        <taxon>Bacillati</taxon>
        <taxon>Actinomycetota</taxon>
        <taxon>Actinomycetes</taxon>
        <taxon>Propionibacteriales</taxon>
        <taxon>Propionibacteriaceae</taxon>
        <taxon>Enemella</taxon>
    </lineage>
</organism>
<reference evidence="9 10" key="1">
    <citation type="submission" date="2017-07" db="EMBL/GenBank/DDBJ databases">
        <title>Draft whole genome sequences of clinical Proprionibacteriaceae strains.</title>
        <authorList>
            <person name="Bernier A.-M."/>
            <person name="Bernard K."/>
            <person name="Domingo M.-C."/>
        </authorList>
    </citation>
    <scope>NUCLEOTIDE SEQUENCE [LARGE SCALE GENOMIC DNA]</scope>
    <source>
        <strain evidence="9 10">NML 030167</strain>
    </source>
</reference>
<protein>
    <submittedName>
        <fullName evidence="9">NADH-quinone oxidoreductase subunit M</fullName>
    </submittedName>
</protein>
<dbReference type="GO" id="GO:0042773">
    <property type="term" value="P:ATP synthesis coupled electron transport"/>
    <property type="evidence" value="ECO:0007669"/>
    <property type="project" value="InterPro"/>
</dbReference>